<evidence type="ECO:0000256" key="1">
    <source>
        <dbReference type="SAM" id="MobiDB-lite"/>
    </source>
</evidence>
<keyword evidence="3" id="KW-1185">Reference proteome</keyword>
<accession>A0A7W5FDB0</accession>
<name>A0A7W5FDB0_9ACTN</name>
<dbReference type="EMBL" id="JACHXF010000002">
    <property type="protein sequence ID" value="MBB3094106.1"/>
    <property type="molecule type" value="Genomic_DNA"/>
</dbReference>
<comment type="caution">
    <text evidence="2">The sequence shown here is derived from an EMBL/GenBank/DDBJ whole genome shotgun (WGS) entry which is preliminary data.</text>
</comment>
<feature type="region of interest" description="Disordered" evidence="1">
    <location>
        <begin position="1"/>
        <end position="41"/>
    </location>
</feature>
<dbReference type="AlphaFoldDB" id="A0A7W5FDB0"/>
<evidence type="ECO:0000313" key="3">
    <source>
        <dbReference type="Proteomes" id="UP000590749"/>
    </source>
</evidence>
<evidence type="ECO:0000313" key="2">
    <source>
        <dbReference type="EMBL" id="MBB3094106.1"/>
    </source>
</evidence>
<organism evidence="2 3">
    <name type="scientific">Actinoplanes campanulatus</name>
    <dbReference type="NCBI Taxonomy" id="113559"/>
    <lineage>
        <taxon>Bacteria</taxon>
        <taxon>Bacillati</taxon>
        <taxon>Actinomycetota</taxon>
        <taxon>Actinomycetes</taxon>
        <taxon>Micromonosporales</taxon>
        <taxon>Micromonosporaceae</taxon>
        <taxon>Actinoplanes</taxon>
    </lineage>
</organism>
<dbReference type="Proteomes" id="UP000590749">
    <property type="component" value="Unassembled WGS sequence"/>
</dbReference>
<reference evidence="2 3" key="1">
    <citation type="submission" date="2020-08" db="EMBL/GenBank/DDBJ databases">
        <title>Genomic Encyclopedia of Type Strains, Phase III (KMG-III): the genomes of soil and plant-associated and newly described type strains.</title>
        <authorList>
            <person name="Whitman W."/>
        </authorList>
    </citation>
    <scope>NUCLEOTIDE SEQUENCE [LARGE SCALE GENOMIC DNA]</scope>
    <source>
        <strain evidence="2 3">CECT 3287</strain>
    </source>
</reference>
<sequence length="41" mass="4391">MSPNGPLASRLVHTHCARKAARRNERARHPAAEAHGTSGFA</sequence>
<feature type="compositionally biased region" description="Basic residues" evidence="1">
    <location>
        <begin position="12"/>
        <end position="21"/>
    </location>
</feature>
<gene>
    <name evidence="2" type="ORF">FHR83_001755</name>
</gene>
<protein>
    <submittedName>
        <fullName evidence="2">Uncharacterized protein</fullName>
    </submittedName>
</protein>
<feature type="compositionally biased region" description="Basic and acidic residues" evidence="1">
    <location>
        <begin position="22"/>
        <end position="32"/>
    </location>
</feature>
<proteinExistence type="predicted"/>